<keyword evidence="2" id="KW-0732">Signal</keyword>
<dbReference type="RefSeq" id="WP_386817796.1">
    <property type="nucleotide sequence ID" value="NZ_JBHUIT010000001.1"/>
</dbReference>
<evidence type="ECO:0000313" key="4">
    <source>
        <dbReference type="Proteomes" id="UP001597375"/>
    </source>
</evidence>
<evidence type="ECO:0000313" key="3">
    <source>
        <dbReference type="EMBL" id="MFD2255134.1"/>
    </source>
</evidence>
<protein>
    <submittedName>
        <fullName evidence="3">Uncharacterized protein</fullName>
    </submittedName>
</protein>
<organism evidence="3 4">
    <name type="scientific">Luteolibacter algae</name>
    <dbReference type="NCBI Taxonomy" id="454151"/>
    <lineage>
        <taxon>Bacteria</taxon>
        <taxon>Pseudomonadati</taxon>
        <taxon>Verrucomicrobiota</taxon>
        <taxon>Verrucomicrobiia</taxon>
        <taxon>Verrucomicrobiales</taxon>
        <taxon>Verrucomicrobiaceae</taxon>
        <taxon>Luteolibacter</taxon>
    </lineage>
</organism>
<feature type="signal peptide" evidence="2">
    <location>
        <begin position="1"/>
        <end position="29"/>
    </location>
</feature>
<dbReference type="EMBL" id="JBHUIT010000001">
    <property type="protein sequence ID" value="MFD2255134.1"/>
    <property type="molecule type" value="Genomic_DNA"/>
</dbReference>
<dbReference type="Proteomes" id="UP001597375">
    <property type="component" value="Unassembled WGS sequence"/>
</dbReference>
<evidence type="ECO:0000256" key="2">
    <source>
        <dbReference type="SAM" id="SignalP"/>
    </source>
</evidence>
<sequence>MKTTSHPAALKVVTLASCALAAWSPLAIAGNGNGNNGNGNGNSSSNGNSSNSSDSANTNTIPAIPVGWLTAFPTVVQTGTKPTLSWSITYPSIVKDYVDIIPPATVDPKEELDVEVRVLGNGVTVSSGYSYNFVNAEAQLSFNGGNYQRIFYGTNYHVNPNTVVWSKKKVQPHQTLRFGGRYYYNGWGTTYTSSKGTQNVRTLVNGDIPPTKVPMYSAPSLEDFIKPYLDKEGRVKIGPMDVIVFMELTHSDYQQYDQGYDLQDMVLLVTFTSNQPKNNNGHGNNVDGIDSSNPGKANFMEYDTDPNVDDER</sequence>
<name>A0ABW5D590_9BACT</name>
<proteinExistence type="predicted"/>
<feature type="chain" id="PRO_5047266451" evidence="2">
    <location>
        <begin position="30"/>
        <end position="312"/>
    </location>
</feature>
<evidence type="ECO:0000256" key="1">
    <source>
        <dbReference type="SAM" id="MobiDB-lite"/>
    </source>
</evidence>
<feature type="compositionally biased region" description="Acidic residues" evidence="1">
    <location>
        <begin position="302"/>
        <end position="312"/>
    </location>
</feature>
<keyword evidence="4" id="KW-1185">Reference proteome</keyword>
<feature type="region of interest" description="Disordered" evidence="1">
    <location>
        <begin position="276"/>
        <end position="312"/>
    </location>
</feature>
<feature type="region of interest" description="Disordered" evidence="1">
    <location>
        <begin position="37"/>
        <end position="57"/>
    </location>
</feature>
<comment type="caution">
    <text evidence="3">The sequence shown here is derived from an EMBL/GenBank/DDBJ whole genome shotgun (WGS) entry which is preliminary data.</text>
</comment>
<gene>
    <name evidence="3" type="ORF">ACFSSA_00460</name>
</gene>
<reference evidence="4" key="1">
    <citation type="journal article" date="2019" name="Int. J. Syst. Evol. Microbiol.">
        <title>The Global Catalogue of Microorganisms (GCM) 10K type strain sequencing project: providing services to taxonomists for standard genome sequencing and annotation.</title>
        <authorList>
            <consortium name="The Broad Institute Genomics Platform"/>
            <consortium name="The Broad Institute Genome Sequencing Center for Infectious Disease"/>
            <person name="Wu L."/>
            <person name="Ma J."/>
        </authorList>
    </citation>
    <scope>NUCLEOTIDE SEQUENCE [LARGE SCALE GENOMIC DNA]</scope>
    <source>
        <strain evidence="4">CGMCC 4.7106</strain>
    </source>
</reference>
<accession>A0ABW5D590</accession>
<feature type="compositionally biased region" description="Low complexity" evidence="1">
    <location>
        <begin position="41"/>
        <end position="53"/>
    </location>
</feature>